<dbReference type="Gene3D" id="3.20.20.100">
    <property type="entry name" value="NADP-dependent oxidoreductase domain"/>
    <property type="match status" value="1"/>
</dbReference>
<dbReference type="InterPro" id="IPR023210">
    <property type="entry name" value="NADP_OxRdtase_dom"/>
</dbReference>
<dbReference type="CDD" id="cd19076">
    <property type="entry name" value="AKR_AKR13A_13D"/>
    <property type="match status" value="1"/>
</dbReference>
<reference evidence="3 4" key="1">
    <citation type="submission" date="2023-12" db="EMBL/GenBank/DDBJ databases">
        <title>Micromonospora sp. nov., isolated from Atacama Desert.</title>
        <authorList>
            <person name="Carro L."/>
            <person name="Golinska P."/>
            <person name="Klenk H.-P."/>
            <person name="Goodfellow M."/>
        </authorList>
    </citation>
    <scope>NUCLEOTIDE SEQUENCE [LARGE SCALE GENOMIC DNA]</scope>
    <source>
        <strain evidence="3 4">4G53</strain>
    </source>
</reference>
<dbReference type="SUPFAM" id="SSF51430">
    <property type="entry name" value="NAD(P)-linked oxidoreductase"/>
    <property type="match status" value="1"/>
</dbReference>
<sequence>MIRRRMGATGPEVSAIGLGCMGMSFAYGPGDDAESTRTLHRALDLGANHLDTADMYGFGANERLLAPVLRARRDEVFLATKFGNRTTGDSFGGTGTPGAFVDSSAVWTREACDASLSRLGVDTIDLYYLHRRNPETPIEETVGALADLVAAGKIRLIGLSEVSPATLRAAHAVHPISAVQMEYSLFSRDVEGEMLATCRELGVSLVAYSPVGRGLLTGAITGRDQLAENDWRAGAPRFAEENLDANLRLVDEVRAVAAELGRTPAQVALAWLLAQGADVLPIPGTKRVRYLEENAAAADVELSAAQSARLAEAVPPGAAAGERYPEAAMRFVGH</sequence>
<proteinExistence type="predicted"/>
<dbReference type="PANTHER" id="PTHR43625:SF40">
    <property type="entry name" value="ALDO-KETO REDUCTASE YAKC [NADP(+)]"/>
    <property type="match status" value="1"/>
</dbReference>
<dbReference type="RefSeq" id="WP_322442373.1">
    <property type="nucleotide sequence ID" value="NZ_JAXOTQ010000034.1"/>
</dbReference>
<name>A0ABU5JJ39_9ACTN</name>
<evidence type="ECO:0000256" key="1">
    <source>
        <dbReference type="ARBA" id="ARBA00023002"/>
    </source>
</evidence>
<dbReference type="EMBL" id="JAXOTQ010000034">
    <property type="protein sequence ID" value="MDZ5492652.1"/>
    <property type="molecule type" value="Genomic_DNA"/>
</dbReference>
<dbReference type="Pfam" id="PF00248">
    <property type="entry name" value="Aldo_ket_red"/>
    <property type="match status" value="1"/>
</dbReference>
<dbReference type="InterPro" id="IPR036812">
    <property type="entry name" value="NAD(P)_OxRdtase_dom_sf"/>
</dbReference>
<dbReference type="EC" id="1.1.1.-" evidence="3"/>
<organism evidence="3 4">
    <name type="scientific">Micromonospora sicca</name>
    <dbReference type="NCBI Taxonomy" id="2202420"/>
    <lineage>
        <taxon>Bacteria</taxon>
        <taxon>Bacillati</taxon>
        <taxon>Actinomycetota</taxon>
        <taxon>Actinomycetes</taxon>
        <taxon>Micromonosporales</taxon>
        <taxon>Micromonosporaceae</taxon>
        <taxon>Micromonospora</taxon>
    </lineage>
</organism>
<feature type="domain" description="NADP-dependent oxidoreductase" evidence="2">
    <location>
        <begin position="16"/>
        <end position="313"/>
    </location>
</feature>
<keyword evidence="1 3" id="KW-0560">Oxidoreductase</keyword>
<keyword evidence="4" id="KW-1185">Reference proteome</keyword>
<evidence type="ECO:0000313" key="4">
    <source>
        <dbReference type="Proteomes" id="UP001290101"/>
    </source>
</evidence>
<dbReference type="InterPro" id="IPR050791">
    <property type="entry name" value="Aldo-Keto_reductase"/>
</dbReference>
<gene>
    <name evidence="3" type="ORF">U2F25_24815</name>
</gene>
<comment type="caution">
    <text evidence="3">The sequence shown here is derived from an EMBL/GenBank/DDBJ whole genome shotgun (WGS) entry which is preliminary data.</text>
</comment>
<dbReference type="Proteomes" id="UP001290101">
    <property type="component" value="Unassembled WGS sequence"/>
</dbReference>
<protein>
    <submittedName>
        <fullName evidence="3">Aldo/keto reductase</fullName>
        <ecNumber evidence="3">1.1.1.-</ecNumber>
    </submittedName>
</protein>
<evidence type="ECO:0000259" key="2">
    <source>
        <dbReference type="Pfam" id="PF00248"/>
    </source>
</evidence>
<accession>A0ABU5JJ39</accession>
<evidence type="ECO:0000313" key="3">
    <source>
        <dbReference type="EMBL" id="MDZ5492652.1"/>
    </source>
</evidence>
<dbReference type="PANTHER" id="PTHR43625">
    <property type="entry name" value="AFLATOXIN B1 ALDEHYDE REDUCTASE"/>
    <property type="match status" value="1"/>
</dbReference>
<dbReference type="GO" id="GO:0016491">
    <property type="term" value="F:oxidoreductase activity"/>
    <property type="evidence" value="ECO:0007669"/>
    <property type="project" value="UniProtKB-KW"/>
</dbReference>